<dbReference type="PANTHER" id="PTHR12455">
    <property type="entry name" value="NUCLEOLAR COMPLEX PROTEIN 4"/>
    <property type="match status" value="1"/>
</dbReference>
<feature type="transmembrane region" description="Helical" evidence="3">
    <location>
        <begin position="392"/>
        <end position="412"/>
    </location>
</feature>
<organism evidence="5">
    <name type="scientific">Aphanomyces invadans</name>
    <dbReference type="NCBI Taxonomy" id="157072"/>
    <lineage>
        <taxon>Eukaryota</taxon>
        <taxon>Sar</taxon>
        <taxon>Stramenopiles</taxon>
        <taxon>Oomycota</taxon>
        <taxon>Saprolegniomycetes</taxon>
        <taxon>Saprolegniales</taxon>
        <taxon>Verrucalvaceae</taxon>
        <taxon>Aphanomyces</taxon>
    </lineage>
</organism>
<comment type="similarity">
    <text evidence="1">Belongs to the CBF/MAK21 family.</text>
</comment>
<evidence type="ECO:0000259" key="4">
    <source>
        <dbReference type="Pfam" id="PF03914"/>
    </source>
</evidence>
<dbReference type="InterPro" id="IPR005612">
    <property type="entry name" value="CCAAT-binding_factor"/>
</dbReference>
<feature type="compositionally biased region" description="Low complexity" evidence="2">
    <location>
        <begin position="235"/>
        <end position="246"/>
    </location>
</feature>
<protein>
    <recommendedName>
        <fullName evidence="4">CCAAT-binding factor domain-containing protein</fullName>
    </recommendedName>
</protein>
<keyword evidence="3" id="KW-1133">Transmembrane helix</keyword>
<evidence type="ECO:0000256" key="1">
    <source>
        <dbReference type="ARBA" id="ARBA00007797"/>
    </source>
</evidence>
<accession>A0A024UKE3</accession>
<gene>
    <name evidence="5" type="ORF">H310_02845</name>
</gene>
<evidence type="ECO:0000256" key="3">
    <source>
        <dbReference type="SAM" id="Phobius"/>
    </source>
</evidence>
<name>A0A024UKE3_9STRA</name>
<keyword evidence="3" id="KW-0472">Membrane</keyword>
<evidence type="ECO:0000313" key="5">
    <source>
        <dbReference type="EMBL" id="ETW06660.1"/>
    </source>
</evidence>
<dbReference type="EMBL" id="KI913955">
    <property type="protein sequence ID" value="ETW06660.1"/>
    <property type="molecule type" value="Genomic_DNA"/>
</dbReference>
<evidence type="ECO:0000256" key="2">
    <source>
        <dbReference type="SAM" id="MobiDB-lite"/>
    </source>
</evidence>
<dbReference type="GO" id="GO:0032040">
    <property type="term" value="C:small-subunit processome"/>
    <property type="evidence" value="ECO:0007669"/>
    <property type="project" value="TreeGrafter"/>
</dbReference>
<dbReference type="InterPro" id="IPR027193">
    <property type="entry name" value="Noc4"/>
</dbReference>
<dbReference type="AlphaFoldDB" id="A0A024UKE3"/>
<feature type="region of interest" description="Disordered" evidence="2">
    <location>
        <begin position="222"/>
        <end position="258"/>
    </location>
</feature>
<keyword evidence="3" id="KW-0812">Transmembrane</keyword>
<dbReference type="STRING" id="157072.A0A024UKE3"/>
<dbReference type="GO" id="GO:0042254">
    <property type="term" value="P:ribosome biogenesis"/>
    <property type="evidence" value="ECO:0007669"/>
    <property type="project" value="InterPro"/>
</dbReference>
<sequence length="566" mass="63589">MSPSTSAVDVKHLEAKIKEDPKNANELLIILETMNSNDRAAAIASVQSLRRLFLYFAEKGELKVPSHVEDADPLTTYCKWLWEQYVSFLSSVIEWITHDDATLQVTALRTAMEIVAQQGTYKGFQSDTAFGNETFVRVVRQLVSTSDIKGELLSVFQGEYLNAFTDVQYFTLKNLTQLFETKKVGPRVVKNSLAILESVKLPVSEEDVMAFLAPPRKDVAPIEDASDSNAVSTVKSNNKRSLSESSKSQKKLKADPPGYDLREHQRVFSTCWIGLLKHPLPTESYKLVLANLPDKVMPHLADPLLLADFLTDSYNVGGITSLLALNSLFVLIQQYNFDYPAFFTKLYALVADEALLRSKYRKRFFKLLAMFLSSTNLPAYLIAAFAKRLSRLTLTAEPGAILFIIPCVYNLVLRHKECLQLIHRTTTQSVADRAAEKREMLKMKNQIDAAAKEISKNTTRVELSGGQDPFDNETNDPLECHALKSSLWELFSLKQHYHAGVSTKAKMFEEKLRTQMVDLSSDIDISYASLIEEAAKRREKQHVALAFEPCVSVLTPADPLSQIFAL</sequence>
<proteinExistence type="inferred from homology"/>
<dbReference type="PANTHER" id="PTHR12455:SF0">
    <property type="entry name" value="NUCLEOLAR COMPLEX PROTEIN 4 HOMOLOG"/>
    <property type="match status" value="1"/>
</dbReference>
<dbReference type="OrthoDB" id="10263185at2759"/>
<dbReference type="RefSeq" id="XP_008864735.1">
    <property type="nucleotide sequence ID" value="XM_008866513.1"/>
</dbReference>
<dbReference type="GeneID" id="20079895"/>
<dbReference type="VEuPathDB" id="FungiDB:H310_02845"/>
<feature type="transmembrane region" description="Helical" evidence="3">
    <location>
        <begin position="367"/>
        <end position="386"/>
    </location>
</feature>
<dbReference type="Pfam" id="PF03914">
    <property type="entry name" value="CBF"/>
    <property type="match status" value="1"/>
</dbReference>
<reference evidence="5" key="1">
    <citation type="submission" date="2013-12" db="EMBL/GenBank/DDBJ databases">
        <title>The Genome Sequence of Aphanomyces invadans NJM9701.</title>
        <authorList>
            <consortium name="The Broad Institute Genomics Platform"/>
            <person name="Russ C."/>
            <person name="Tyler B."/>
            <person name="van West P."/>
            <person name="Dieguez-Uribeondo J."/>
            <person name="Young S.K."/>
            <person name="Zeng Q."/>
            <person name="Gargeya S."/>
            <person name="Fitzgerald M."/>
            <person name="Abouelleil A."/>
            <person name="Alvarado L."/>
            <person name="Chapman S.B."/>
            <person name="Gainer-Dewar J."/>
            <person name="Goldberg J."/>
            <person name="Griggs A."/>
            <person name="Gujja S."/>
            <person name="Hansen M."/>
            <person name="Howarth C."/>
            <person name="Imamovic A."/>
            <person name="Ireland A."/>
            <person name="Larimer J."/>
            <person name="McCowan C."/>
            <person name="Murphy C."/>
            <person name="Pearson M."/>
            <person name="Poon T.W."/>
            <person name="Priest M."/>
            <person name="Roberts A."/>
            <person name="Saif S."/>
            <person name="Shea T."/>
            <person name="Sykes S."/>
            <person name="Wortman J."/>
            <person name="Nusbaum C."/>
            <person name="Birren B."/>
        </authorList>
    </citation>
    <scope>NUCLEOTIDE SEQUENCE [LARGE SCALE GENOMIC DNA]</scope>
    <source>
        <strain evidence="5">NJM9701</strain>
    </source>
</reference>
<feature type="domain" description="CCAAT-binding factor" evidence="4">
    <location>
        <begin position="321"/>
        <end position="504"/>
    </location>
</feature>
<dbReference type="eggNOG" id="KOG2154">
    <property type="taxonomic scope" value="Eukaryota"/>
</dbReference>
<dbReference type="GO" id="GO:0030692">
    <property type="term" value="C:Noc4p-Nop14p complex"/>
    <property type="evidence" value="ECO:0007669"/>
    <property type="project" value="TreeGrafter"/>
</dbReference>